<evidence type="ECO:0000313" key="9">
    <source>
        <dbReference type="EMBL" id="QDU38899.1"/>
    </source>
</evidence>
<keyword evidence="5 6" id="KW-0378">Hydrolase</keyword>
<evidence type="ECO:0000256" key="7">
    <source>
        <dbReference type="RuleBase" id="RU003653"/>
    </source>
</evidence>
<dbReference type="Proteomes" id="UP000320496">
    <property type="component" value="Chromosome"/>
</dbReference>
<feature type="binding site" evidence="6">
    <location>
        <position position="246"/>
    </location>
    <ligand>
        <name>a divalent metal cation</name>
        <dbReference type="ChEBI" id="CHEBI:60240"/>
        <label>2</label>
        <note>catalytic</note>
    </ligand>
</feature>
<dbReference type="InterPro" id="IPR002467">
    <property type="entry name" value="Pept_M24A_MAP1"/>
</dbReference>
<dbReference type="GO" id="GO:0070006">
    <property type="term" value="F:metalloaminopeptidase activity"/>
    <property type="evidence" value="ECO:0007669"/>
    <property type="project" value="UniProtKB-UniRule"/>
</dbReference>
<dbReference type="OrthoDB" id="9802055at2"/>
<dbReference type="GO" id="GO:0006508">
    <property type="term" value="P:proteolysis"/>
    <property type="evidence" value="ECO:0007669"/>
    <property type="project" value="UniProtKB-KW"/>
</dbReference>
<feature type="binding site" evidence="6">
    <location>
        <position position="187"/>
    </location>
    <ligand>
        <name>substrate</name>
    </ligand>
</feature>
<feature type="binding site" evidence="6">
    <location>
        <position position="117"/>
    </location>
    <ligand>
        <name>a divalent metal cation</name>
        <dbReference type="ChEBI" id="CHEBI:60240"/>
        <label>1</label>
    </ligand>
</feature>
<dbReference type="GO" id="GO:0004239">
    <property type="term" value="F:initiator methionyl aminopeptidase activity"/>
    <property type="evidence" value="ECO:0007669"/>
    <property type="project" value="UniProtKB-UniRule"/>
</dbReference>
<dbReference type="SUPFAM" id="SSF55920">
    <property type="entry name" value="Creatinase/aminopeptidase"/>
    <property type="match status" value="1"/>
</dbReference>
<keyword evidence="3 6" id="KW-0645">Protease</keyword>
<dbReference type="CDD" id="cd01086">
    <property type="entry name" value="MetAP1"/>
    <property type="match status" value="1"/>
</dbReference>
<dbReference type="PANTHER" id="PTHR43330">
    <property type="entry name" value="METHIONINE AMINOPEPTIDASE"/>
    <property type="match status" value="1"/>
</dbReference>
<reference evidence="9 10" key="1">
    <citation type="submission" date="2019-02" db="EMBL/GenBank/DDBJ databases">
        <title>Deep-cultivation of Planctomycetes and their phenomic and genomic characterization uncovers novel biology.</title>
        <authorList>
            <person name="Wiegand S."/>
            <person name="Jogler M."/>
            <person name="Boedeker C."/>
            <person name="Pinto D."/>
            <person name="Vollmers J."/>
            <person name="Rivas-Marin E."/>
            <person name="Kohn T."/>
            <person name="Peeters S.H."/>
            <person name="Heuer A."/>
            <person name="Rast P."/>
            <person name="Oberbeckmann S."/>
            <person name="Bunk B."/>
            <person name="Jeske O."/>
            <person name="Meyerdierks A."/>
            <person name="Storesund J.E."/>
            <person name="Kallscheuer N."/>
            <person name="Luecker S."/>
            <person name="Lage O.M."/>
            <person name="Pohl T."/>
            <person name="Merkel B.J."/>
            <person name="Hornburger P."/>
            <person name="Mueller R.-W."/>
            <person name="Bruemmer F."/>
            <person name="Labrenz M."/>
            <person name="Spormann A.M."/>
            <person name="Op den Camp H."/>
            <person name="Overmann J."/>
            <person name="Amann R."/>
            <person name="Jetten M.S.M."/>
            <person name="Mascher T."/>
            <person name="Medema M.H."/>
            <person name="Devos D.P."/>
            <person name="Kaster A.-K."/>
            <person name="Ovreas L."/>
            <person name="Rohde M."/>
            <person name="Galperin M.Y."/>
            <person name="Jogler C."/>
        </authorList>
    </citation>
    <scope>NUCLEOTIDE SEQUENCE [LARGE SCALE GENOMIC DNA]</scope>
    <source>
        <strain evidence="9 10">Mal4</strain>
    </source>
</reference>
<dbReference type="RefSeq" id="WP_145370140.1">
    <property type="nucleotide sequence ID" value="NZ_CP036275.1"/>
</dbReference>
<dbReference type="InterPro" id="IPR001714">
    <property type="entry name" value="Pept_M24_MAP"/>
</dbReference>
<keyword evidence="4 6" id="KW-0479">Metal-binding</keyword>
<evidence type="ECO:0000256" key="6">
    <source>
        <dbReference type="HAMAP-Rule" id="MF_01974"/>
    </source>
</evidence>
<accession>A0A517Z8X4</accession>
<dbReference type="Gene3D" id="3.90.230.10">
    <property type="entry name" value="Creatinase/methionine aminopeptidase superfamily"/>
    <property type="match status" value="1"/>
</dbReference>
<organism evidence="9 10">
    <name type="scientific">Maioricimonas rarisocia</name>
    <dbReference type="NCBI Taxonomy" id="2528026"/>
    <lineage>
        <taxon>Bacteria</taxon>
        <taxon>Pseudomonadati</taxon>
        <taxon>Planctomycetota</taxon>
        <taxon>Planctomycetia</taxon>
        <taxon>Planctomycetales</taxon>
        <taxon>Planctomycetaceae</taxon>
        <taxon>Maioricimonas</taxon>
    </lineage>
</organism>
<feature type="binding site" evidence="6">
    <location>
        <position position="180"/>
    </location>
    <ligand>
        <name>a divalent metal cation</name>
        <dbReference type="ChEBI" id="CHEBI:60240"/>
        <label>2</label>
        <note>catalytic</note>
    </ligand>
</feature>
<comment type="subunit">
    <text evidence="6">Monomer.</text>
</comment>
<dbReference type="InterPro" id="IPR000994">
    <property type="entry name" value="Pept_M24"/>
</dbReference>
<evidence type="ECO:0000256" key="5">
    <source>
        <dbReference type="ARBA" id="ARBA00022801"/>
    </source>
</evidence>
<dbReference type="PRINTS" id="PR00599">
    <property type="entry name" value="MAPEPTIDASE"/>
</dbReference>
<dbReference type="PANTHER" id="PTHR43330:SF27">
    <property type="entry name" value="METHIONINE AMINOPEPTIDASE"/>
    <property type="match status" value="1"/>
</dbReference>
<evidence type="ECO:0000256" key="2">
    <source>
        <dbReference type="ARBA" id="ARBA00022438"/>
    </source>
</evidence>
<feature type="binding site" evidence="6">
    <location>
        <position position="106"/>
    </location>
    <ligand>
        <name>a divalent metal cation</name>
        <dbReference type="ChEBI" id="CHEBI:60240"/>
        <label>1</label>
    </ligand>
</feature>
<comment type="function">
    <text evidence="1 6">Removes the N-terminal methionine from nascent proteins. The N-terminal methionine is often cleaved when the second residue in the primary sequence is small and uncharged (Met-Ala-, Cys, Gly, Pro, Ser, Thr, or Val). Requires deformylation of the N(alpha)-formylated initiator methionine before it can be hydrolyzed.</text>
</comment>
<dbReference type="NCBIfam" id="TIGR00500">
    <property type="entry name" value="met_pdase_I"/>
    <property type="match status" value="1"/>
</dbReference>
<feature type="binding site" evidence="6">
    <location>
        <position position="214"/>
    </location>
    <ligand>
        <name>a divalent metal cation</name>
        <dbReference type="ChEBI" id="CHEBI:60240"/>
        <label>2</label>
        <note>catalytic</note>
    </ligand>
</feature>
<sequence>MRRLLTPRRGRKLPTYNSEDERNGLRAAGRFNASLLDLLRPHIVEGTTTAELDRIAEEYTRDHGHIPACLGYNGYPRCICTSVNEVVCHGIPNDTPLKSGDIINVDCTTIVDGWYGDSSETFLIGECSDDARRLAQASFDSMWHAIRNLQPYSSVIEIGFSITRFIQPLGFGVVENFQGHGIGRRFHQEPGVPHVPFRRSRADVLYPGVSFTIEPMINLGGKETHGPLEDGWTVVTRDGSLSAQFEHQILMTEEGPEILTLTENGPQEGHQF</sequence>
<dbReference type="Pfam" id="PF00557">
    <property type="entry name" value="Peptidase_M24"/>
    <property type="match status" value="1"/>
</dbReference>
<dbReference type="HAMAP" id="MF_01974">
    <property type="entry name" value="MetAP_1"/>
    <property type="match status" value="1"/>
</dbReference>
<protein>
    <recommendedName>
        <fullName evidence="6 7">Methionine aminopeptidase</fullName>
        <shortName evidence="6">MAP</shortName>
        <shortName evidence="6">MetAP</shortName>
        <ecNumber evidence="6 7">3.4.11.18</ecNumber>
    </recommendedName>
    <alternativeName>
        <fullName evidence="6">Peptidase M</fullName>
    </alternativeName>
</protein>
<feature type="domain" description="Peptidase M24" evidence="8">
    <location>
        <begin position="24"/>
        <end position="253"/>
    </location>
</feature>
<feature type="binding site" evidence="6">
    <location>
        <position position="117"/>
    </location>
    <ligand>
        <name>a divalent metal cation</name>
        <dbReference type="ChEBI" id="CHEBI:60240"/>
        <label>2</label>
        <note>catalytic</note>
    </ligand>
</feature>
<feature type="binding site" evidence="6">
    <location>
        <position position="246"/>
    </location>
    <ligand>
        <name>a divalent metal cation</name>
        <dbReference type="ChEBI" id="CHEBI:60240"/>
        <label>1</label>
    </ligand>
</feature>
<keyword evidence="10" id="KW-1185">Reference proteome</keyword>
<comment type="catalytic activity">
    <reaction evidence="6 7">
        <text>Release of N-terminal amino acids, preferentially methionine, from peptides and arylamides.</text>
        <dbReference type="EC" id="3.4.11.18"/>
    </reaction>
</comment>
<comment type="cofactor">
    <cofactor evidence="6">
        <name>Co(2+)</name>
        <dbReference type="ChEBI" id="CHEBI:48828"/>
    </cofactor>
    <cofactor evidence="6">
        <name>Zn(2+)</name>
        <dbReference type="ChEBI" id="CHEBI:29105"/>
    </cofactor>
    <cofactor evidence="6">
        <name>Mn(2+)</name>
        <dbReference type="ChEBI" id="CHEBI:29035"/>
    </cofactor>
    <cofactor evidence="6">
        <name>Fe(2+)</name>
        <dbReference type="ChEBI" id="CHEBI:29033"/>
    </cofactor>
    <text evidence="6">Binds 2 divalent metal cations per subunit. Has a high-affinity and a low affinity metal-binding site. The true nature of the physiological cofactor is under debate. The enzyme is active with cobalt, zinc, manganese or divalent iron ions. Most likely, methionine aminopeptidases function as mononuclear Fe(2+)-metalloproteases under physiological conditions, and the catalytically relevant metal-binding site has been assigned to the histidine-containing high-affinity site.</text>
</comment>
<dbReference type="EMBL" id="CP036275">
    <property type="protein sequence ID" value="QDU38899.1"/>
    <property type="molecule type" value="Genomic_DNA"/>
</dbReference>
<comment type="similarity">
    <text evidence="6">Belongs to the peptidase M24A family. Methionine aminopeptidase type 1 subfamily.</text>
</comment>
<evidence type="ECO:0000256" key="3">
    <source>
        <dbReference type="ARBA" id="ARBA00022670"/>
    </source>
</evidence>
<proteinExistence type="inferred from homology"/>
<dbReference type="AlphaFoldDB" id="A0A517Z8X4"/>
<dbReference type="KEGG" id="mri:Mal4_32310"/>
<dbReference type="PROSITE" id="PS00680">
    <property type="entry name" value="MAP_1"/>
    <property type="match status" value="1"/>
</dbReference>
<keyword evidence="2 6" id="KW-0031">Aminopeptidase</keyword>
<evidence type="ECO:0000259" key="8">
    <source>
        <dbReference type="Pfam" id="PF00557"/>
    </source>
</evidence>
<dbReference type="GO" id="GO:0005829">
    <property type="term" value="C:cytosol"/>
    <property type="evidence" value="ECO:0007669"/>
    <property type="project" value="TreeGrafter"/>
</dbReference>
<dbReference type="EC" id="3.4.11.18" evidence="6 7"/>
<evidence type="ECO:0000313" key="10">
    <source>
        <dbReference type="Proteomes" id="UP000320496"/>
    </source>
</evidence>
<evidence type="ECO:0000256" key="1">
    <source>
        <dbReference type="ARBA" id="ARBA00002521"/>
    </source>
</evidence>
<name>A0A517Z8X4_9PLAN</name>
<feature type="binding site" evidence="6">
    <location>
        <position position="89"/>
    </location>
    <ligand>
        <name>substrate</name>
    </ligand>
</feature>
<dbReference type="InterPro" id="IPR036005">
    <property type="entry name" value="Creatinase/aminopeptidase-like"/>
</dbReference>
<dbReference type="GO" id="GO:0046872">
    <property type="term" value="F:metal ion binding"/>
    <property type="evidence" value="ECO:0007669"/>
    <property type="project" value="UniProtKB-UniRule"/>
</dbReference>
<gene>
    <name evidence="9" type="primary">map_1</name>
    <name evidence="6" type="synonym">map</name>
    <name evidence="9" type="ORF">Mal4_32310</name>
</gene>
<evidence type="ECO:0000256" key="4">
    <source>
        <dbReference type="ARBA" id="ARBA00022723"/>
    </source>
</evidence>